<proteinExistence type="predicted"/>
<dbReference type="AlphaFoldDB" id="A0A7C1FQE7"/>
<sequence length="85" mass="9705">MADRDRPLVRASEIGLWAYCHRAWWLASMQGAVHQNPQRLTRGAEQHAFHGEQTLQAQRIQRIGLWLFLLALILLIAAAILHSVL</sequence>
<accession>A0A7C1FQE7</accession>
<protein>
    <submittedName>
        <fullName evidence="2">Uncharacterized protein</fullName>
    </submittedName>
</protein>
<dbReference type="EMBL" id="DSMG01000006">
    <property type="protein sequence ID" value="HDX29995.1"/>
    <property type="molecule type" value="Genomic_DNA"/>
</dbReference>
<organism evidence="2">
    <name type="scientific">Caldilinea aerophila</name>
    <dbReference type="NCBI Taxonomy" id="133453"/>
    <lineage>
        <taxon>Bacteria</taxon>
        <taxon>Bacillati</taxon>
        <taxon>Chloroflexota</taxon>
        <taxon>Caldilineae</taxon>
        <taxon>Caldilineales</taxon>
        <taxon>Caldilineaceae</taxon>
        <taxon>Caldilinea</taxon>
    </lineage>
</organism>
<comment type="caution">
    <text evidence="2">The sequence shown here is derived from an EMBL/GenBank/DDBJ whole genome shotgun (WGS) entry which is preliminary data.</text>
</comment>
<evidence type="ECO:0000313" key="2">
    <source>
        <dbReference type="EMBL" id="HDX29995.1"/>
    </source>
</evidence>
<keyword evidence="1" id="KW-1133">Transmembrane helix</keyword>
<evidence type="ECO:0000256" key="1">
    <source>
        <dbReference type="SAM" id="Phobius"/>
    </source>
</evidence>
<name>A0A7C1FQE7_9CHLR</name>
<keyword evidence="1" id="KW-0472">Membrane</keyword>
<gene>
    <name evidence="2" type="ORF">ENQ20_00710</name>
</gene>
<keyword evidence="1" id="KW-0812">Transmembrane</keyword>
<feature type="transmembrane region" description="Helical" evidence="1">
    <location>
        <begin position="63"/>
        <end position="84"/>
    </location>
</feature>
<reference evidence="2" key="1">
    <citation type="journal article" date="2020" name="mSystems">
        <title>Genome- and Community-Level Interaction Insights into Carbon Utilization and Element Cycling Functions of Hydrothermarchaeota in Hydrothermal Sediment.</title>
        <authorList>
            <person name="Zhou Z."/>
            <person name="Liu Y."/>
            <person name="Xu W."/>
            <person name="Pan J."/>
            <person name="Luo Z.H."/>
            <person name="Li M."/>
        </authorList>
    </citation>
    <scope>NUCLEOTIDE SEQUENCE [LARGE SCALE GENOMIC DNA]</scope>
    <source>
        <strain evidence="2">SpSt-289</strain>
    </source>
</reference>